<reference evidence="2" key="2">
    <citation type="submission" date="2020-09" db="EMBL/GenBank/DDBJ databases">
        <authorList>
            <person name="Sun Q."/>
            <person name="Ohkuma M."/>
        </authorList>
    </citation>
    <scope>NUCLEOTIDE SEQUENCE</scope>
    <source>
        <strain evidence="2">JCM 11219</strain>
    </source>
</reference>
<keyword evidence="4" id="KW-1185">Reference proteome</keyword>
<sequence length="54" mass="6803">MKITMRVNDYLRVIQPLGLRFITRELIRRILKISYYYKDLRIFTEQDFKVLMKY</sequence>
<dbReference type="EMBL" id="AP026830">
    <property type="protein sequence ID" value="BDR93393.1"/>
    <property type="molecule type" value="Genomic_DNA"/>
</dbReference>
<evidence type="ECO:0000313" key="4">
    <source>
        <dbReference type="Proteomes" id="UP001060771"/>
    </source>
</evidence>
<dbReference type="Proteomes" id="UP001060771">
    <property type="component" value="Chromosome"/>
</dbReference>
<evidence type="ECO:0000313" key="2">
    <source>
        <dbReference type="EMBL" id="GGI76825.1"/>
    </source>
</evidence>
<organism evidence="2 3">
    <name type="scientific">Vulcanisaeta souniana JCM 11219</name>
    <dbReference type="NCBI Taxonomy" id="1293586"/>
    <lineage>
        <taxon>Archaea</taxon>
        <taxon>Thermoproteota</taxon>
        <taxon>Thermoprotei</taxon>
        <taxon>Thermoproteales</taxon>
        <taxon>Thermoproteaceae</taxon>
        <taxon>Vulcanisaeta</taxon>
    </lineage>
</organism>
<evidence type="ECO:0000313" key="3">
    <source>
        <dbReference type="Proteomes" id="UP000657075"/>
    </source>
</evidence>
<dbReference type="Proteomes" id="UP000657075">
    <property type="component" value="Unassembled WGS sequence"/>
</dbReference>
<dbReference type="AlphaFoldDB" id="A0A830EHD8"/>
<name>A0A830EHD8_9CREN</name>
<proteinExistence type="predicted"/>
<reference evidence="1" key="4">
    <citation type="journal article" date="2023" name="Microbiol. Resour. Announc.">
        <title>Complete Genome Sequence of Vulcanisaeta souniana Strain IC-059, a Hyperthermophilic Archaeon Isolated from Hot Spring Water in Japan.</title>
        <authorList>
            <person name="Kato S."/>
            <person name="Itoh T."/>
            <person name="Wu L."/>
            <person name="Ma J."/>
            <person name="Ohkuma M."/>
        </authorList>
    </citation>
    <scope>NUCLEOTIDE SEQUENCE</scope>
    <source>
        <strain evidence="1">JCM 11219</strain>
    </source>
</reference>
<reference evidence="2" key="1">
    <citation type="journal article" date="2014" name="Int. J. Syst. Evol. Microbiol.">
        <title>Complete genome sequence of Corynebacterium casei LMG S-19264T (=DSM 44701T), isolated from a smear-ripened cheese.</title>
        <authorList>
            <consortium name="US DOE Joint Genome Institute (JGI-PGF)"/>
            <person name="Walter F."/>
            <person name="Albersmeier A."/>
            <person name="Kalinowski J."/>
            <person name="Ruckert C."/>
        </authorList>
    </citation>
    <scope>NUCLEOTIDE SEQUENCE</scope>
    <source>
        <strain evidence="2">JCM 11219</strain>
    </source>
</reference>
<reference evidence="4" key="3">
    <citation type="submission" date="2022-09" db="EMBL/GenBank/DDBJ databases">
        <title>Complete genome sequence of Vulcanisaeta souniana.</title>
        <authorList>
            <person name="Kato S."/>
            <person name="Itoh T."/>
            <person name="Ohkuma M."/>
        </authorList>
    </citation>
    <scope>NUCLEOTIDE SEQUENCE [LARGE SCALE GENOMIC DNA]</scope>
    <source>
        <strain evidence="4">JCM 11219</strain>
    </source>
</reference>
<evidence type="ECO:0000313" key="1">
    <source>
        <dbReference type="EMBL" id="BDR93393.1"/>
    </source>
</evidence>
<dbReference type="EMBL" id="BMNM01000004">
    <property type="protein sequence ID" value="GGI76825.1"/>
    <property type="molecule type" value="Genomic_DNA"/>
</dbReference>
<protein>
    <submittedName>
        <fullName evidence="2">Uncharacterized protein</fullName>
    </submittedName>
</protein>
<accession>A0A830EHD8</accession>
<gene>
    <name evidence="2" type="ORF">GCM10007112_11990</name>
    <name evidence="1" type="ORF">Vsou_24860</name>
</gene>